<evidence type="ECO:0000313" key="1">
    <source>
        <dbReference type="EMBL" id="GGA91372.1"/>
    </source>
</evidence>
<comment type="caution">
    <text evidence="1">The sequence shown here is derived from an EMBL/GenBank/DDBJ whole genome shotgun (WGS) entry which is preliminary data.</text>
</comment>
<dbReference type="SUPFAM" id="SSF49464">
    <property type="entry name" value="Carboxypeptidase regulatory domain-like"/>
    <property type="match status" value="1"/>
</dbReference>
<accession>A0A8J2UAV9</accession>
<protein>
    <recommendedName>
        <fullName evidence="3">Carboxypeptidase-like regulatory domain-containing protein</fullName>
    </recommendedName>
</protein>
<name>A0A8J2UAV9_9BACT</name>
<dbReference type="EMBL" id="BMJC01000001">
    <property type="protein sequence ID" value="GGA91372.1"/>
    <property type="molecule type" value="Genomic_DNA"/>
</dbReference>
<keyword evidence="2" id="KW-1185">Reference proteome</keyword>
<organism evidence="1 2">
    <name type="scientific">Puia dinghuensis</name>
    <dbReference type="NCBI Taxonomy" id="1792502"/>
    <lineage>
        <taxon>Bacteria</taxon>
        <taxon>Pseudomonadati</taxon>
        <taxon>Bacteroidota</taxon>
        <taxon>Chitinophagia</taxon>
        <taxon>Chitinophagales</taxon>
        <taxon>Chitinophagaceae</taxon>
        <taxon>Puia</taxon>
    </lineage>
</organism>
<proteinExistence type="predicted"/>
<dbReference type="InterPro" id="IPR008969">
    <property type="entry name" value="CarboxyPept-like_regulatory"/>
</dbReference>
<dbReference type="AlphaFoldDB" id="A0A8J2UAV9"/>
<dbReference type="Pfam" id="PF13715">
    <property type="entry name" value="CarbopepD_reg_2"/>
    <property type="match status" value="1"/>
</dbReference>
<reference evidence="1" key="2">
    <citation type="submission" date="2020-09" db="EMBL/GenBank/DDBJ databases">
        <authorList>
            <person name="Sun Q."/>
            <person name="Zhou Y."/>
        </authorList>
    </citation>
    <scope>NUCLEOTIDE SEQUENCE</scope>
    <source>
        <strain evidence="1">CGMCC 1.15448</strain>
    </source>
</reference>
<sequence>MLSCLRSRAQQFLTGKVYKENSTETLLSVSIHNITQQRYDLSDEDGSYRIQAAPGDHIAFSSVGYKADTITVTTSMLTAAYPVYMDVRPQTLQAVRVGELSNYQLDSVDRRKEYAWVYGHDNTPRMAKDRQGADGVGVTLNIFRNTSSAAKQRIHLEKRLEKEEQDYYVDFRYNKDYVSKITKLKGDSLTEFMRRYRPSYDYCRRAANVDILVYISDSYKQYMKGDN</sequence>
<evidence type="ECO:0000313" key="2">
    <source>
        <dbReference type="Proteomes" id="UP000607559"/>
    </source>
</evidence>
<gene>
    <name evidence="1" type="ORF">GCM10011511_13390</name>
</gene>
<reference evidence="1" key="1">
    <citation type="journal article" date="2014" name="Int. J. Syst. Evol. Microbiol.">
        <title>Complete genome sequence of Corynebacterium casei LMG S-19264T (=DSM 44701T), isolated from a smear-ripened cheese.</title>
        <authorList>
            <consortium name="US DOE Joint Genome Institute (JGI-PGF)"/>
            <person name="Walter F."/>
            <person name="Albersmeier A."/>
            <person name="Kalinowski J."/>
            <person name="Ruckert C."/>
        </authorList>
    </citation>
    <scope>NUCLEOTIDE SEQUENCE</scope>
    <source>
        <strain evidence="1">CGMCC 1.15448</strain>
    </source>
</reference>
<dbReference type="Proteomes" id="UP000607559">
    <property type="component" value="Unassembled WGS sequence"/>
</dbReference>
<evidence type="ECO:0008006" key="3">
    <source>
        <dbReference type="Google" id="ProtNLM"/>
    </source>
</evidence>